<dbReference type="AlphaFoldDB" id="A0A8T0C1Q9"/>
<accession>A0A8T0C1Q9</accession>
<gene>
    <name evidence="1" type="ORF">PRUB_b1155</name>
</gene>
<sequence length="67" mass="7614">MPDTHSDVVAYRSCKGALHFFRTGVQSGELRAAAAWKTQACYGEWLKWSDDERRTVSHMQGTQRALL</sequence>
<dbReference type="GeneID" id="61360679"/>
<proteinExistence type="predicted"/>
<evidence type="ECO:0000313" key="2">
    <source>
        <dbReference type="Proteomes" id="UP000016480"/>
    </source>
</evidence>
<dbReference type="RefSeq" id="WP_155946408.1">
    <property type="nucleotide sequence ID" value="NZ_AHCD03000044.1"/>
</dbReference>
<organism evidence="1 2">
    <name type="scientific">Pseudoalteromonas rubra</name>
    <dbReference type="NCBI Taxonomy" id="43658"/>
    <lineage>
        <taxon>Bacteria</taxon>
        <taxon>Pseudomonadati</taxon>
        <taxon>Pseudomonadota</taxon>
        <taxon>Gammaproteobacteria</taxon>
        <taxon>Alteromonadales</taxon>
        <taxon>Pseudoalteromonadaceae</taxon>
        <taxon>Pseudoalteromonas</taxon>
    </lineage>
</organism>
<comment type="caution">
    <text evidence="1">The sequence shown here is derived from an EMBL/GenBank/DDBJ whole genome shotgun (WGS) entry which is preliminary data.</text>
</comment>
<dbReference type="Proteomes" id="UP000016480">
    <property type="component" value="Unassembled WGS sequence"/>
</dbReference>
<dbReference type="EMBL" id="AHCD03000044">
    <property type="protein sequence ID" value="KAF7781816.1"/>
    <property type="molecule type" value="Genomic_DNA"/>
</dbReference>
<reference evidence="1 2" key="1">
    <citation type="journal article" date="2012" name="J. Bacteriol.">
        <title>Genome sequence of the cycloprodigiosin-producing bacterial strain Pseudoalteromonas rubra ATCC 29570(T).</title>
        <authorList>
            <person name="Xie B.B."/>
            <person name="Shu Y.L."/>
            <person name="Qin Q.L."/>
            <person name="Rong J.C."/>
            <person name="Zhang X.Y."/>
            <person name="Chen X.L."/>
            <person name="Zhou B.C."/>
            <person name="Zhang Y.Z."/>
        </authorList>
    </citation>
    <scope>NUCLEOTIDE SEQUENCE [LARGE SCALE GENOMIC DNA]</scope>
    <source>
        <strain evidence="1 2">DSM 6842</strain>
    </source>
</reference>
<evidence type="ECO:0000313" key="1">
    <source>
        <dbReference type="EMBL" id="KAF7781816.1"/>
    </source>
</evidence>
<name>A0A8T0C1Q9_9GAMM</name>
<protein>
    <submittedName>
        <fullName evidence="1">Uncharacterized protein</fullName>
    </submittedName>
</protein>